<accession>A0A8B7YRM5</accession>
<proteinExistence type="predicted"/>
<dbReference type="OrthoDB" id="10642226at2759"/>
<dbReference type="OMA" id="FIMCALT"/>
<feature type="compositionally biased region" description="Polar residues" evidence="1">
    <location>
        <begin position="260"/>
        <end position="269"/>
    </location>
</feature>
<dbReference type="AlphaFoldDB" id="A0A8B7YRM5"/>
<sequence length="318" mass="35258">MARFGLIFIMCALTCFVPCKPGVVLRKEYEISQGKGDGGKSSIQDIRTGGHFLSMISEQALKLDPPKIQTNFGAWLNTDNEGPHNLEDSGYRLAEQYRDKRASWPWWKNSKKKKGASGVRNKWRSQKRGRPTSQVAEEDDNDDSGCSDSSSSEEDESEIRTLKRNPRPWTNKRRGSWGRGRGGGNSFNRDDDDEERRRKRRPSKRCKTRNGGKGLSTASTETQTTATVTESTTTMTATTTQPSTTTAVLETTQAVETTQILTRSASQSPAPDPLTEKQESTLEPTTEQVTSTTETPSTTIERTTTSVVKTLGIDPEPK</sequence>
<dbReference type="GeneID" id="110981768"/>
<feature type="signal peptide" evidence="2">
    <location>
        <begin position="1"/>
        <end position="21"/>
    </location>
</feature>
<feature type="compositionally biased region" description="Basic residues" evidence="1">
    <location>
        <begin position="162"/>
        <end position="176"/>
    </location>
</feature>
<feature type="compositionally biased region" description="Basic residues" evidence="1">
    <location>
        <begin position="109"/>
        <end position="130"/>
    </location>
</feature>
<evidence type="ECO:0000256" key="1">
    <source>
        <dbReference type="SAM" id="MobiDB-lite"/>
    </source>
</evidence>
<feature type="compositionally biased region" description="Low complexity" evidence="1">
    <location>
        <begin position="216"/>
        <end position="245"/>
    </location>
</feature>
<dbReference type="Proteomes" id="UP000694845">
    <property type="component" value="Unplaced"/>
</dbReference>
<keyword evidence="3" id="KW-1185">Reference proteome</keyword>
<evidence type="ECO:0000256" key="2">
    <source>
        <dbReference type="SAM" id="SignalP"/>
    </source>
</evidence>
<gene>
    <name evidence="4" type="primary">LOC110981768</name>
</gene>
<feature type="region of interest" description="Disordered" evidence="1">
    <location>
        <begin position="108"/>
        <end position="245"/>
    </location>
</feature>
<organism evidence="3 4">
    <name type="scientific">Acanthaster planci</name>
    <name type="common">Crown-of-thorns starfish</name>
    <dbReference type="NCBI Taxonomy" id="133434"/>
    <lineage>
        <taxon>Eukaryota</taxon>
        <taxon>Metazoa</taxon>
        <taxon>Echinodermata</taxon>
        <taxon>Eleutherozoa</taxon>
        <taxon>Asterozoa</taxon>
        <taxon>Asteroidea</taxon>
        <taxon>Valvatacea</taxon>
        <taxon>Valvatida</taxon>
        <taxon>Acanthasteridae</taxon>
        <taxon>Acanthaster</taxon>
    </lineage>
</organism>
<feature type="compositionally biased region" description="Basic residues" evidence="1">
    <location>
        <begin position="197"/>
        <end position="210"/>
    </location>
</feature>
<protein>
    <submittedName>
        <fullName evidence="4">Uncharacterized protein LOC110981768</fullName>
    </submittedName>
</protein>
<name>A0A8B7YRM5_ACAPL</name>
<dbReference type="RefSeq" id="XP_022095337.1">
    <property type="nucleotide sequence ID" value="XM_022239645.1"/>
</dbReference>
<dbReference type="KEGG" id="aplc:110981768"/>
<feature type="compositionally biased region" description="Acidic residues" evidence="1">
    <location>
        <begin position="136"/>
        <end position="157"/>
    </location>
</feature>
<keyword evidence="2" id="KW-0732">Signal</keyword>
<feature type="region of interest" description="Disordered" evidence="1">
    <location>
        <begin position="260"/>
        <end position="318"/>
    </location>
</feature>
<reference evidence="4" key="1">
    <citation type="submission" date="2025-08" db="UniProtKB">
        <authorList>
            <consortium name="RefSeq"/>
        </authorList>
    </citation>
    <scope>IDENTIFICATION</scope>
</reference>
<evidence type="ECO:0000313" key="3">
    <source>
        <dbReference type="Proteomes" id="UP000694845"/>
    </source>
</evidence>
<feature type="compositionally biased region" description="Low complexity" evidence="1">
    <location>
        <begin position="285"/>
        <end position="310"/>
    </location>
</feature>
<feature type="chain" id="PRO_5034709037" evidence="2">
    <location>
        <begin position="22"/>
        <end position="318"/>
    </location>
</feature>
<evidence type="ECO:0000313" key="4">
    <source>
        <dbReference type="RefSeq" id="XP_022095337.1"/>
    </source>
</evidence>